<dbReference type="EMBL" id="CAJNNW010024555">
    <property type="protein sequence ID" value="CAE8673154.1"/>
    <property type="molecule type" value="Genomic_DNA"/>
</dbReference>
<dbReference type="EC" id="2.7.13.3" evidence="2"/>
<keyword evidence="4" id="KW-0418">Kinase</keyword>
<keyword evidence="5" id="KW-0597">Phosphoprotein</keyword>
<dbReference type="SMART" id="SM00448">
    <property type="entry name" value="REC"/>
    <property type="match status" value="1"/>
</dbReference>
<dbReference type="PANTHER" id="PTHR43047">
    <property type="entry name" value="TWO-COMPONENT HISTIDINE PROTEIN KINASE"/>
    <property type="match status" value="1"/>
</dbReference>
<gene>
    <name evidence="9" type="ORF">PGLA2088_LOCUS18396</name>
</gene>
<evidence type="ECO:0000256" key="1">
    <source>
        <dbReference type="ARBA" id="ARBA00000085"/>
    </source>
</evidence>
<organism evidence="9 10">
    <name type="scientific">Polarella glacialis</name>
    <name type="common">Dinoflagellate</name>
    <dbReference type="NCBI Taxonomy" id="89957"/>
    <lineage>
        <taxon>Eukaryota</taxon>
        <taxon>Sar</taxon>
        <taxon>Alveolata</taxon>
        <taxon>Dinophyceae</taxon>
        <taxon>Suessiales</taxon>
        <taxon>Suessiaceae</taxon>
        <taxon>Polarella</taxon>
    </lineage>
</organism>
<comment type="catalytic activity">
    <reaction evidence="1">
        <text>ATP + protein L-histidine = ADP + protein N-phospho-L-histidine.</text>
        <dbReference type="EC" id="2.7.13.3"/>
    </reaction>
</comment>
<comment type="caution">
    <text evidence="9">The sequence shown here is derived from an EMBL/GenBank/DDBJ whole genome shotgun (WGS) entry which is preliminary data.</text>
</comment>
<evidence type="ECO:0000259" key="8">
    <source>
        <dbReference type="PROSITE" id="PS50110"/>
    </source>
</evidence>
<dbReference type="Pfam" id="PF00072">
    <property type="entry name" value="Response_reg"/>
    <property type="match status" value="1"/>
</dbReference>
<evidence type="ECO:0000256" key="4">
    <source>
        <dbReference type="ARBA" id="ARBA00022777"/>
    </source>
</evidence>
<dbReference type="Gene3D" id="3.40.50.2300">
    <property type="match status" value="1"/>
</dbReference>
<dbReference type="GO" id="GO:0000155">
    <property type="term" value="F:phosphorelay sensor kinase activity"/>
    <property type="evidence" value="ECO:0007669"/>
    <property type="project" value="TreeGrafter"/>
</dbReference>
<dbReference type="GO" id="GO:0005886">
    <property type="term" value="C:plasma membrane"/>
    <property type="evidence" value="ECO:0007669"/>
    <property type="project" value="TreeGrafter"/>
</dbReference>
<evidence type="ECO:0000256" key="5">
    <source>
        <dbReference type="PROSITE-ProRule" id="PRU00169"/>
    </source>
</evidence>
<dbReference type="CDD" id="cd17546">
    <property type="entry name" value="REC_hyHK_CKI1_RcsC-like"/>
    <property type="match status" value="1"/>
</dbReference>
<dbReference type="InterPro" id="IPR011006">
    <property type="entry name" value="CheY-like_superfamily"/>
</dbReference>
<dbReference type="InterPro" id="IPR001789">
    <property type="entry name" value="Sig_transdc_resp-reg_receiver"/>
</dbReference>
<protein>
    <recommendedName>
        <fullName evidence="2">histidine kinase</fullName>
        <ecNumber evidence="2">2.7.13.3</ecNumber>
    </recommendedName>
</protein>
<feature type="modified residue" description="4-aspartylphosphate" evidence="5">
    <location>
        <position position="138"/>
    </location>
</feature>
<dbReference type="PANTHER" id="PTHR43047:SF72">
    <property type="entry name" value="OSMOSENSING HISTIDINE PROTEIN KINASE SLN1"/>
    <property type="match status" value="1"/>
</dbReference>
<evidence type="ECO:0000256" key="2">
    <source>
        <dbReference type="ARBA" id="ARBA00012438"/>
    </source>
</evidence>
<accession>A0A813J9F9</accession>
<name>A0A813J9F9_POLGL</name>
<feature type="non-terminal residue" evidence="9">
    <location>
        <position position="1"/>
    </location>
</feature>
<dbReference type="PROSITE" id="PS50110">
    <property type="entry name" value="RESPONSE_REGULATORY"/>
    <property type="match status" value="1"/>
</dbReference>
<feature type="region of interest" description="Disordered" evidence="7">
    <location>
        <begin position="57"/>
        <end position="80"/>
    </location>
</feature>
<dbReference type="GO" id="GO:0009927">
    <property type="term" value="F:histidine phosphotransfer kinase activity"/>
    <property type="evidence" value="ECO:0007669"/>
    <property type="project" value="TreeGrafter"/>
</dbReference>
<evidence type="ECO:0000313" key="10">
    <source>
        <dbReference type="Proteomes" id="UP000626109"/>
    </source>
</evidence>
<evidence type="ECO:0000256" key="6">
    <source>
        <dbReference type="SAM" id="Coils"/>
    </source>
</evidence>
<evidence type="ECO:0000256" key="3">
    <source>
        <dbReference type="ARBA" id="ARBA00022679"/>
    </source>
</evidence>
<dbReference type="AlphaFoldDB" id="A0A813J9F9"/>
<proteinExistence type="predicted"/>
<sequence length="453" mass="50101">SVCLEIMQQHGAQIRVQSAVGRGSTFTLSFHCQDEMLEIEKRESLSSEMNRKKAAAAKEFATGDESPAVRKNKMKDNDDRRPCVLSVDDDKINQEVIKTALEKDYDIVEAMDGQEALDYLNRCSKEAGYTFPDIVLLDIQMPGLTGFDVCSEIRAKYEKSKGKLPVIMLSARAPRQQTACDSLDYGSTDFMSKPFDVNLLKRKVAVALAVKAEIILSGSELRDHSEETEQKVAEAENSNPKAALYMKQALLTAASQDQSDMLMERKLAEQAAELALLRRANATLTQELQQERQLGQSATQTRSLTSDLLHEDSTLEVVVGPAIRSSARRTTSDILHCQEALGGRVNGETSKLLESASEPSMQCLYQEIMERDEVILNLTDQLARHRTCCKLVDSQLQRVKEIALSAQLASRSVQDVPLPALPSPPTTAMPRRRRPLQSFMAGVSSSQDYAAVG</sequence>
<evidence type="ECO:0000256" key="7">
    <source>
        <dbReference type="SAM" id="MobiDB-lite"/>
    </source>
</evidence>
<reference evidence="9" key="1">
    <citation type="submission" date="2021-02" db="EMBL/GenBank/DDBJ databases">
        <authorList>
            <person name="Dougan E. K."/>
            <person name="Rhodes N."/>
            <person name="Thang M."/>
            <person name="Chan C."/>
        </authorList>
    </citation>
    <scope>NUCLEOTIDE SEQUENCE</scope>
</reference>
<evidence type="ECO:0000313" key="9">
    <source>
        <dbReference type="EMBL" id="CAE8673154.1"/>
    </source>
</evidence>
<dbReference type="Proteomes" id="UP000626109">
    <property type="component" value="Unassembled WGS sequence"/>
</dbReference>
<feature type="coiled-coil region" evidence="6">
    <location>
        <begin position="267"/>
        <end position="294"/>
    </location>
</feature>
<dbReference type="SUPFAM" id="SSF52172">
    <property type="entry name" value="CheY-like"/>
    <property type="match status" value="1"/>
</dbReference>
<keyword evidence="3" id="KW-0808">Transferase</keyword>
<keyword evidence="6" id="KW-0175">Coiled coil</keyword>
<feature type="domain" description="Response regulatory" evidence="8">
    <location>
        <begin position="83"/>
        <end position="208"/>
    </location>
</feature>